<keyword evidence="5" id="KW-0418">Kinase</keyword>
<dbReference type="PROSITE" id="PS50113">
    <property type="entry name" value="PAC"/>
    <property type="match status" value="3"/>
</dbReference>
<dbReference type="CDD" id="cd00075">
    <property type="entry name" value="HATPase"/>
    <property type="match status" value="1"/>
</dbReference>
<dbReference type="SUPFAM" id="SSF55781">
    <property type="entry name" value="GAF domain-like"/>
    <property type="match status" value="1"/>
</dbReference>
<comment type="catalytic activity">
    <reaction evidence="1">
        <text>ATP + protein L-histidine = ADP + protein N-phospho-L-histidine.</text>
        <dbReference type="EC" id="2.7.13.3"/>
    </reaction>
</comment>
<dbReference type="InterPro" id="IPR003594">
    <property type="entry name" value="HATPase_dom"/>
</dbReference>
<dbReference type="EC" id="2.7.13.3" evidence="2"/>
<dbReference type="CDD" id="cd00082">
    <property type="entry name" value="HisKA"/>
    <property type="match status" value="1"/>
</dbReference>
<dbReference type="CDD" id="cd00130">
    <property type="entry name" value="PAS"/>
    <property type="match status" value="3"/>
</dbReference>
<sequence>MEMPLFVPTHSLDLDAPSVPSSFAILADSIPVMIWKTDQQGKRIFFNEAWLSFTGRSLQEECGDGWISDIHPDDVEQYLFTYRLALQHQQPFHAEYRLHHHSGAYRWVFVTGKPQYHSNQYTGYVGSTIDITDRKQTEERLESYKQRLEIAQYAGGIGTLEWNLNTNQIWCSEEQLHLFGLHPQLFSGKFEQIEQIILPSDHRLFIETINRDCATHKDCDIEYRILHKDTTLRWIKTQGKFFYTRRGEPLRFIGISYDITKQKQTEQMLRFKAESNRILSHSFRYKKTLRELAKTTVTSIADWCSIDMIHDDGSTDYVALAHADKHKVAIVNRFRKVRHHLFEQDSETAKDLRQGKTLFFPLVTEQFLQHHVADHSRLRFLQRLNLTSLLIVPIQIKGHTIGTISLATTDTHQRFDEQSVEITQQFASSVALAIENATLYEELSAQKERLQNVVANVSGVVWEGEGELGKEHTTFVSPFAKRMVGFELDEWYAHEGFWLRLVHPEDTTRVVGYIHSLFTKRTHGIFSYRWITKKGKIIWIQSYVSALRNEEGERIGIRFVNVDITGRMEIERRKDDFISMASHELKTPLTSIKVFNEVLLQLPELTKNKQTRTYLLHMDRQIDHLTTLVRELLDVTKIQAGKLQLNKSDFSLHNLAKETIDVLQTTTQHHHMRLVDHAHIHIYADRDRIGQVLTNLISNAIKYSPESEIIQISIEKDEKYVHISVKDKGIGIAPEHIDKIFDRFYRVFDATDQTFPGLGIGLYISLGIIKRHKGTIDVRSTYGKGSTFRVTLPL</sequence>
<dbReference type="SUPFAM" id="SSF55874">
    <property type="entry name" value="ATPase domain of HSP90 chaperone/DNA topoisomerase II/histidine kinase"/>
    <property type="match status" value="1"/>
</dbReference>
<feature type="domain" description="PAS" evidence="9">
    <location>
        <begin position="19"/>
        <end position="89"/>
    </location>
</feature>
<feature type="domain" description="Histidine kinase" evidence="8">
    <location>
        <begin position="580"/>
        <end position="794"/>
    </location>
</feature>
<dbReference type="SMART" id="SM00388">
    <property type="entry name" value="HisKA"/>
    <property type="match status" value="1"/>
</dbReference>
<dbReference type="PROSITE" id="PS50112">
    <property type="entry name" value="PAS"/>
    <property type="match status" value="1"/>
</dbReference>
<comment type="caution">
    <text evidence="11">The sequence shown here is derived from an EMBL/GenBank/DDBJ whole genome shotgun (WGS) entry which is preliminary data.</text>
</comment>
<dbReference type="InterPro" id="IPR003018">
    <property type="entry name" value="GAF"/>
</dbReference>
<dbReference type="SMART" id="SM00086">
    <property type="entry name" value="PAC"/>
    <property type="match status" value="3"/>
</dbReference>
<feature type="domain" description="PAC" evidence="10">
    <location>
        <begin position="92"/>
        <end position="143"/>
    </location>
</feature>
<dbReference type="InterPro" id="IPR001610">
    <property type="entry name" value="PAC"/>
</dbReference>
<dbReference type="InterPro" id="IPR004358">
    <property type="entry name" value="Sig_transdc_His_kin-like_C"/>
</dbReference>
<reference evidence="11 12" key="1">
    <citation type="submission" date="2018-02" db="EMBL/GenBank/DDBJ databases">
        <title>Genomic Reconstructions from Amazon Rainforest and Pasture Soil Reveal Novel Insights into the Physiology of Candidate Phyla in Tropical Sites.</title>
        <authorList>
            <person name="Kroeger M.E."/>
            <person name="Delmont T."/>
            <person name="Eren A.M."/>
            <person name="Guo J."/>
            <person name="Meyer K.M."/>
            <person name="Khan K."/>
            <person name="Rodrigues J.L.M."/>
            <person name="Bohannan B.J.M."/>
            <person name="Tringe S."/>
            <person name="Borges C.D."/>
            <person name="Tiedje J."/>
            <person name="Tsai S.M."/>
            <person name="Nusslein K."/>
        </authorList>
    </citation>
    <scope>NUCLEOTIDE SEQUENCE [LARGE SCALE GENOMIC DNA]</scope>
    <source>
        <strain evidence="11">Amazon FNV 2010 28 9</strain>
    </source>
</reference>
<dbReference type="Gene3D" id="3.30.450.40">
    <property type="match status" value="1"/>
</dbReference>
<dbReference type="Proteomes" id="UP000246104">
    <property type="component" value="Unassembled WGS sequence"/>
</dbReference>
<dbReference type="InterPro" id="IPR035965">
    <property type="entry name" value="PAS-like_dom_sf"/>
</dbReference>
<dbReference type="InterPro" id="IPR000014">
    <property type="entry name" value="PAS"/>
</dbReference>
<dbReference type="Pfam" id="PF00512">
    <property type="entry name" value="HisKA"/>
    <property type="match status" value="1"/>
</dbReference>
<evidence type="ECO:0000256" key="4">
    <source>
        <dbReference type="ARBA" id="ARBA00022679"/>
    </source>
</evidence>
<dbReference type="InterPro" id="IPR036890">
    <property type="entry name" value="HATPase_C_sf"/>
</dbReference>
<evidence type="ECO:0000256" key="3">
    <source>
        <dbReference type="ARBA" id="ARBA00022553"/>
    </source>
</evidence>
<dbReference type="Gene3D" id="2.10.70.100">
    <property type="match status" value="1"/>
</dbReference>
<evidence type="ECO:0000256" key="1">
    <source>
        <dbReference type="ARBA" id="ARBA00000085"/>
    </source>
</evidence>
<dbReference type="InterPro" id="IPR013655">
    <property type="entry name" value="PAS_fold_3"/>
</dbReference>
<keyword evidence="7" id="KW-0472">Membrane</keyword>
<name>A0A317JQC1_9BACT</name>
<dbReference type="SUPFAM" id="SSF47384">
    <property type="entry name" value="Homodimeric domain of signal transducing histidine kinase"/>
    <property type="match status" value="1"/>
</dbReference>
<dbReference type="Pfam" id="PF01590">
    <property type="entry name" value="GAF"/>
    <property type="match status" value="1"/>
</dbReference>
<keyword evidence="4" id="KW-0808">Transferase</keyword>
<keyword evidence="6" id="KW-0902">Two-component regulatory system</keyword>
<evidence type="ECO:0000313" key="12">
    <source>
        <dbReference type="Proteomes" id="UP000246104"/>
    </source>
</evidence>
<dbReference type="PROSITE" id="PS50109">
    <property type="entry name" value="HIS_KIN"/>
    <property type="match status" value="1"/>
</dbReference>
<gene>
    <name evidence="11" type="ORF">C5B42_02645</name>
</gene>
<evidence type="ECO:0000256" key="5">
    <source>
        <dbReference type="ARBA" id="ARBA00022777"/>
    </source>
</evidence>
<dbReference type="Pfam" id="PF02518">
    <property type="entry name" value="HATPase_c"/>
    <property type="match status" value="1"/>
</dbReference>
<dbReference type="PRINTS" id="PR00344">
    <property type="entry name" value="BCTRLSENSOR"/>
</dbReference>
<dbReference type="InterPro" id="IPR003661">
    <property type="entry name" value="HisK_dim/P_dom"/>
</dbReference>
<dbReference type="Gene3D" id="3.30.450.20">
    <property type="entry name" value="PAS domain"/>
    <property type="match status" value="3"/>
</dbReference>
<organism evidence="11 12">
    <name type="scientific">Candidatus Cerribacteria bacterium 'Amazon FNV 2010 28 9'</name>
    <dbReference type="NCBI Taxonomy" id="2081795"/>
    <lineage>
        <taxon>Bacteria</taxon>
        <taxon>Candidatus Cerribacteria</taxon>
    </lineage>
</organism>
<dbReference type="InterPro" id="IPR000700">
    <property type="entry name" value="PAS-assoc_C"/>
</dbReference>
<dbReference type="AlphaFoldDB" id="A0A317JQC1"/>
<dbReference type="InterPro" id="IPR005467">
    <property type="entry name" value="His_kinase_dom"/>
</dbReference>
<evidence type="ECO:0000313" key="11">
    <source>
        <dbReference type="EMBL" id="PWU23526.1"/>
    </source>
</evidence>
<evidence type="ECO:0000259" key="9">
    <source>
        <dbReference type="PROSITE" id="PS50112"/>
    </source>
</evidence>
<dbReference type="NCBIfam" id="TIGR00229">
    <property type="entry name" value="sensory_box"/>
    <property type="match status" value="2"/>
</dbReference>
<dbReference type="InterPro" id="IPR036097">
    <property type="entry name" value="HisK_dim/P_sf"/>
</dbReference>
<dbReference type="SMART" id="SM00065">
    <property type="entry name" value="GAF"/>
    <property type="match status" value="1"/>
</dbReference>
<evidence type="ECO:0000256" key="2">
    <source>
        <dbReference type="ARBA" id="ARBA00012438"/>
    </source>
</evidence>
<proteinExistence type="predicted"/>
<dbReference type="PANTHER" id="PTHR43304:SF1">
    <property type="entry name" value="PAC DOMAIN-CONTAINING PROTEIN"/>
    <property type="match status" value="1"/>
</dbReference>
<keyword evidence="3" id="KW-0597">Phosphoprotein</keyword>
<dbReference type="Gene3D" id="3.30.565.10">
    <property type="entry name" value="Histidine kinase-like ATPase, C-terminal domain"/>
    <property type="match status" value="1"/>
</dbReference>
<evidence type="ECO:0000256" key="7">
    <source>
        <dbReference type="ARBA" id="ARBA00023136"/>
    </source>
</evidence>
<evidence type="ECO:0000259" key="8">
    <source>
        <dbReference type="PROSITE" id="PS50109"/>
    </source>
</evidence>
<dbReference type="GO" id="GO:0000155">
    <property type="term" value="F:phosphorelay sensor kinase activity"/>
    <property type="evidence" value="ECO:0007669"/>
    <property type="project" value="InterPro"/>
</dbReference>
<dbReference type="SMART" id="SM00091">
    <property type="entry name" value="PAS"/>
    <property type="match status" value="3"/>
</dbReference>
<dbReference type="EMBL" id="PSRQ01000031">
    <property type="protein sequence ID" value="PWU23526.1"/>
    <property type="molecule type" value="Genomic_DNA"/>
</dbReference>
<protein>
    <recommendedName>
        <fullName evidence="2">histidine kinase</fullName>
        <ecNumber evidence="2">2.7.13.3</ecNumber>
    </recommendedName>
</protein>
<dbReference type="FunFam" id="1.10.287.130:FF:000001">
    <property type="entry name" value="Two-component sensor histidine kinase"/>
    <property type="match status" value="1"/>
</dbReference>
<feature type="domain" description="PAC" evidence="10">
    <location>
        <begin position="524"/>
        <end position="576"/>
    </location>
</feature>
<evidence type="ECO:0000259" key="10">
    <source>
        <dbReference type="PROSITE" id="PS50113"/>
    </source>
</evidence>
<dbReference type="InterPro" id="IPR052162">
    <property type="entry name" value="Sensor_kinase/Photoreceptor"/>
</dbReference>
<dbReference type="SUPFAM" id="SSF55785">
    <property type="entry name" value="PYP-like sensor domain (PAS domain)"/>
    <property type="match status" value="3"/>
</dbReference>
<evidence type="ECO:0000256" key="6">
    <source>
        <dbReference type="ARBA" id="ARBA00023012"/>
    </source>
</evidence>
<dbReference type="InterPro" id="IPR029016">
    <property type="entry name" value="GAF-like_dom_sf"/>
</dbReference>
<feature type="domain" description="PAC" evidence="10">
    <location>
        <begin position="219"/>
        <end position="271"/>
    </location>
</feature>
<dbReference type="PANTHER" id="PTHR43304">
    <property type="entry name" value="PHYTOCHROME-LIKE PROTEIN CPH1"/>
    <property type="match status" value="1"/>
</dbReference>
<dbReference type="Pfam" id="PF08447">
    <property type="entry name" value="PAS_3"/>
    <property type="match status" value="3"/>
</dbReference>
<dbReference type="Gene3D" id="1.10.287.130">
    <property type="match status" value="1"/>
</dbReference>
<dbReference type="SMART" id="SM00387">
    <property type="entry name" value="HATPase_c"/>
    <property type="match status" value="1"/>
</dbReference>
<dbReference type="FunFam" id="3.30.565.10:FF:000006">
    <property type="entry name" value="Sensor histidine kinase WalK"/>
    <property type="match status" value="1"/>
</dbReference>
<accession>A0A317JQC1</accession>